<dbReference type="InterPro" id="IPR051069">
    <property type="entry name" value="ACDS_complex_subunit"/>
</dbReference>
<organism evidence="2 3">
    <name type="scientific">Dehalogenimonas formicexedens</name>
    <dbReference type="NCBI Taxonomy" id="1839801"/>
    <lineage>
        <taxon>Bacteria</taxon>
        <taxon>Bacillati</taxon>
        <taxon>Chloroflexota</taxon>
        <taxon>Dehalococcoidia</taxon>
        <taxon>Dehalococcoidales</taxon>
        <taxon>Dehalococcoidaceae</taxon>
        <taxon>Dehalogenimonas</taxon>
    </lineage>
</organism>
<name>A0A1P8F6Z8_9CHLR</name>
<dbReference type="STRING" id="1839801.Dform_00913"/>
<gene>
    <name evidence="2" type="primary">cdhD</name>
    <name evidence="2" type="synonym">acsD</name>
    <name evidence="2" type="ORF">Dform_00913</name>
</gene>
<dbReference type="NCBIfam" id="NF003376">
    <property type="entry name" value="PRK04452.1-2"/>
    <property type="match status" value="1"/>
</dbReference>
<dbReference type="KEGG" id="dfo:Dform_00913"/>
<evidence type="ECO:0000259" key="1">
    <source>
        <dbReference type="Pfam" id="PF03599"/>
    </source>
</evidence>
<dbReference type="GO" id="GO:0032259">
    <property type="term" value="P:methylation"/>
    <property type="evidence" value="ECO:0007669"/>
    <property type="project" value="UniProtKB-KW"/>
</dbReference>
<protein>
    <submittedName>
        <fullName evidence="2">Acetyl-CoA decarbonylase/synthase complex subunit delta</fullName>
        <ecNumber evidence="2">2.1.1.245</ecNumber>
    </submittedName>
</protein>
<dbReference type="Pfam" id="PF03599">
    <property type="entry name" value="CdhD"/>
    <property type="match status" value="1"/>
</dbReference>
<dbReference type="AlphaFoldDB" id="A0A1P8F6Z8"/>
<evidence type="ECO:0000313" key="3">
    <source>
        <dbReference type="Proteomes" id="UP000185934"/>
    </source>
</evidence>
<keyword evidence="2" id="KW-0489">Methyltransferase</keyword>
<dbReference type="RefSeq" id="WP_076003971.1">
    <property type="nucleotide sequence ID" value="NZ_CP018258.1"/>
</dbReference>
<dbReference type="InterPro" id="IPR011005">
    <property type="entry name" value="Dihydropteroate_synth-like_sf"/>
</dbReference>
<dbReference type="OrthoDB" id="148113at2"/>
<keyword evidence="2" id="KW-0808">Transferase</keyword>
<evidence type="ECO:0000313" key="2">
    <source>
        <dbReference type="EMBL" id="APV44254.1"/>
    </source>
</evidence>
<dbReference type="InterPro" id="IPR016041">
    <property type="entry name" value="Ac-CoA_synth_d_su_TIM-brl"/>
</dbReference>
<dbReference type="EMBL" id="CP018258">
    <property type="protein sequence ID" value="APV44254.1"/>
    <property type="molecule type" value="Genomic_DNA"/>
</dbReference>
<dbReference type="GO" id="GO:0008168">
    <property type="term" value="F:methyltransferase activity"/>
    <property type="evidence" value="ECO:0007669"/>
    <property type="project" value="UniProtKB-KW"/>
</dbReference>
<reference evidence="3" key="1">
    <citation type="submission" date="2016-11" db="EMBL/GenBank/DDBJ databases">
        <title>Dehalogenimonas formicexedens sp. nov., a chlorinated alkane respiring bacterium isolated from contaminated groundwater.</title>
        <authorList>
            <person name="Key T.A."/>
            <person name="Bowman K.S."/>
            <person name="Lee I."/>
            <person name="Chun J."/>
            <person name="Albuquerque L."/>
            <person name="da Costa M.S."/>
            <person name="Rainey F.A."/>
            <person name="Moe W.M."/>
        </authorList>
    </citation>
    <scope>NUCLEOTIDE SEQUENCE [LARGE SCALE GENOMIC DNA]</scope>
    <source>
        <strain evidence="3">NSZ-14</strain>
    </source>
</reference>
<dbReference type="NCBIfam" id="NF003377">
    <property type="entry name" value="PRK04452.1-3"/>
    <property type="match status" value="1"/>
</dbReference>
<dbReference type="PANTHER" id="PTHR36214">
    <property type="match status" value="1"/>
</dbReference>
<dbReference type="PANTHER" id="PTHR36214:SF5">
    <property type="entry name" value="ACETYL-COA DECARBONYLASE_SYNTHASE COMPLEX SUBUNIT DELTA"/>
    <property type="match status" value="1"/>
</dbReference>
<dbReference type="Proteomes" id="UP000185934">
    <property type="component" value="Chromosome"/>
</dbReference>
<dbReference type="Gene3D" id="3.20.20.20">
    <property type="entry name" value="Dihydropteroate synthase-like"/>
    <property type="match status" value="1"/>
</dbReference>
<accession>A0A1P8F6Z8</accession>
<dbReference type="EC" id="2.1.1.245" evidence="2"/>
<dbReference type="SUPFAM" id="SSF51717">
    <property type="entry name" value="Dihydropteroate synthetase-like"/>
    <property type="match status" value="1"/>
</dbReference>
<keyword evidence="3" id="KW-1185">Reference proteome</keyword>
<sequence length="312" mass="34276">MAVDIPRINYSGSIRSISLGDRQQVMVGGEQRYSFYGFEGSSPNPPRIAMEVYDEAPLDWPEAAQAPFAGEMNDPVAWARKCVEVYGAEMICLQLQSTDPNGTNRDADAAARVVSQVAHSIDVPLIVWGTANHEKDTEVLRAVAEAVQDRRLVLGPVEKGDYKKIAAAAMAYKHTVIASSPIDINLAKQLNILMANLGVNPNEMIMDPTVSSIGYGIEYAYSVMERIRMAALTQQDEKLQFPLICNIARETWKSKEAKIAESEDPRLGDAEKRGITLEAMSATLLLLAGADILVMRHPEAIRLVKDMIDDLS</sequence>
<feature type="domain" description="CO dehydrogenase/acetyl-CoA synthase delta subunit TIM barrel" evidence="1">
    <location>
        <begin position="19"/>
        <end position="300"/>
    </location>
</feature>
<proteinExistence type="predicted"/>